<dbReference type="Proteomes" id="UP000780768">
    <property type="component" value="Unassembled WGS sequence"/>
</dbReference>
<gene>
    <name evidence="1" type="ORF">K8V65_08940</name>
</gene>
<protein>
    <submittedName>
        <fullName evidence="1">Uncharacterized protein</fullName>
    </submittedName>
</protein>
<dbReference type="EMBL" id="DYVR01000250">
    <property type="protein sequence ID" value="HJF85772.1"/>
    <property type="molecule type" value="Genomic_DNA"/>
</dbReference>
<sequence length="112" mass="12897">MQIEKLPDNILKEITADGSEIEFCFYTPRNKTGARSWEIKLQNGDGTRKVIAVRDYGINITKEVIEVHPFKNREGRNEEILRLYKDEGLSQLFLANLFNISQPSVSLIVSRK</sequence>
<proteinExistence type="predicted"/>
<reference evidence="1" key="2">
    <citation type="submission" date="2021-09" db="EMBL/GenBank/DDBJ databases">
        <authorList>
            <person name="Gilroy R."/>
        </authorList>
    </citation>
    <scope>NUCLEOTIDE SEQUENCE</scope>
    <source>
        <strain evidence="1">7318</strain>
    </source>
</reference>
<reference evidence="1" key="1">
    <citation type="journal article" date="2021" name="PeerJ">
        <title>Extensive microbial diversity within the chicken gut microbiome revealed by metagenomics and culture.</title>
        <authorList>
            <person name="Gilroy R."/>
            <person name="Ravi A."/>
            <person name="Getino M."/>
            <person name="Pursley I."/>
            <person name="Horton D.L."/>
            <person name="Alikhan N.F."/>
            <person name="Baker D."/>
            <person name="Gharbi K."/>
            <person name="Hall N."/>
            <person name="Watson M."/>
            <person name="Adriaenssens E.M."/>
            <person name="Foster-Nyarko E."/>
            <person name="Jarju S."/>
            <person name="Secka A."/>
            <person name="Antonio M."/>
            <person name="Oren A."/>
            <person name="Chaudhuri R.R."/>
            <person name="La Ragione R."/>
            <person name="Hildebrand F."/>
            <person name="Pallen M.J."/>
        </authorList>
    </citation>
    <scope>NUCLEOTIDE SEQUENCE</scope>
    <source>
        <strain evidence="1">7318</strain>
    </source>
</reference>
<organism evidence="1 2">
    <name type="scientific">Megamonas hypermegale</name>
    <dbReference type="NCBI Taxonomy" id="158847"/>
    <lineage>
        <taxon>Bacteria</taxon>
        <taxon>Bacillati</taxon>
        <taxon>Bacillota</taxon>
        <taxon>Negativicutes</taxon>
        <taxon>Selenomonadales</taxon>
        <taxon>Selenomonadaceae</taxon>
        <taxon>Megamonas</taxon>
    </lineage>
</organism>
<accession>A0A921HQA8</accession>
<comment type="caution">
    <text evidence="1">The sequence shown here is derived from an EMBL/GenBank/DDBJ whole genome shotgun (WGS) entry which is preliminary data.</text>
</comment>
<evidence type="ECO:0000313" key="1">
    <source>
        <dbReference type="EMBL" id="HJF85772.1"/>
    </source>
</evidence>
<evidence type="ECO:0000313" key="2">
    <source>
        <dbReference type="Proteomes" id="UP000780768"/>
    </source>
</evidence>
<dbReference type="AlphaFoldDB" id="A0A921HQA8"/>
<name>A0A921HQA8_9FIRM</name>